<dbReference type="PANTHER" id="PTHR10775:SF177">
    <property type="entry name" value="TNP2, PARTIAL"/>
    <property type="match status" value="1"/>
</dbReference>
<reference evidence="1" key="2">
    <citation type="journal article" date="2024" name="Plant">
        <title>Genomic evolution and insights into agronomic trait innovations of Sesamum species.</title>
        <authorList>
            <person name="Miao H."/>
            <person name="Wang L."/>
            <person name="Qu L."/>
            <person name="Liu H."/>
            <person name="Sun Y."/>
            <person name="Le M."/>
            <person name="Wang Q."/>
            <person name="Wei S."/>
            <person name="Zheng Y."/>
            <person name="Lin W."/>
            <person name="Duan Y."/>
            <person name="Cao H."/>
            <person name="Xiong S."/>
            <person name="Wang X."/>
            <person name="Wei L."/>
            <person name="Li C."/>
            <person name="Ma Q."/>
            <person name="Ju M."/>
            <person name="Zhao R."/>
            <person name="Li G."/>
            <person name="Mu C."/>
            <person name="Tian Q."/>
            <person name="Mei H."/>
            <person name="Zhang T."/>
            <person name="Gao T."/>
            <person name="Zhang H."/>
        </authorList>
    </citation>
    <scope>NUCLEOTIDE SEQUENCE</scope>
    <source>
        <strain evidence="1">KEN8</strain>
    </source>
</reference>
<comment type="caution">
    <text evidence="1">The sequence shown here is derived from an EMBL/GenBank/DDBJ whole genome shotgun (WGS) entry which is preliminary data.</text>
</comment>
<reference evidence="1" key="1">
    <citation type="submission" date="2020-06" db="EMBL/GenBank/DDBJ databases">
        <authorList>
            <person name="Li T."/>
            <person name="Hu X."/>
            <person name="Zhang T."/>
            <person name="Song X."/>
            <person name="Zhang H."/>
            <person name="Dai N."/>
            <person name="Sheng W."/>
            <person name="Hou X."/>
            <person name="Wei L."/>
        </authorList>
    </citation>
    <scope>NUCLEOTIDE SEQUENCE</scope>
    <source>
        <strain evidence="1">KEN8</strain>
        <tissue evidence="1">Leaf</tissue>
    </source>
</reference>
<protein>
    <submittedName>
        <fullName evidence="1">Uncharacterized protein</fullName>
    </submittedName>
</protein>
<gene>
    <name evidence="1" type="ORF">Scaly_2250600</name>
</gene>
<proteinExistence type="predicted"/>
<organism evidence="1">
    <name type="scientific">Sesamum calycinum</name>
    <dbReference type="NCBI Taxonomy" id="2727403"/>
    <lineage>
        <taxon>Eukaryota</taxon>
        <taxon>Viridiplantae</taxon>
        <taxon>Streptophyta</taxon>
        <taxon>Embryophyta</taxon>
        <taxon>Tracheophyta</taxon>
        <taxon>Spermatophyta</taxon>
        <taxon>Magnoliopsida</taxon>
        <taxon>eudicotyledons</taxon>
        <taxon>Gunneridae</taxon>
        <taxon>Pentapetalae</taxon>
        <taxon>asterids</taxon>
        <taxon>lamiids</taxon>
        <taxon>Lamiales</taxon>
        <taxon>Pedaliaceae</taxon>
        <taxon>Sesamum</taxon>
    </lineage>
</organism>
<dbReference type="AlphaFoldDB" id="A0AAW2MC82"/>
<dbReference type="EMBL" id="JACGWM010000014">
    <property type="protein sequence ID" value="KAL0328180.1"/>
    <property type="molecule type" value="Genomic_DNA"/>
</dbReference>
<accession>A0AAW2MC82</accession>
<name>A0AAW2MC82_9LAMI</name>
<dbReference type="PANTHER" id="PTHR10775">
    <property type="entry name" value="OS08G0208400 PROTEIN"/>
    <property type="match status" value="1"/>
</dbReference>
<sequence>MHIEKNMYDNIFNIVMDINEKMKENLNARNKLNIICNLSKIEVDERRPNVMSKAVYTLTKEQKRRTCEWISHLKFPNGYALNLARCVSMKELRLHGMKSHDCQVFM</sequence>
<evidence type="ECO:0000313" key="1">
    <source>
        <dbReference type="EMBL" id="KAL0328180.1"/>
    </source>
</evidence>